<dbReference type="GO" id="GO:0008233">
    <property type="term" value="F:peptidase activity"/>
    <property type="evidence" value="ECO:0007669"/>
    <property type="project" value="InterPro"/>
</dbReference>
<name>A0A1F8GR37_9BACT</name>
<dbReference type="Gene3D" id="3.90.70.10">
    <property type="entry name" value="Cysteine proteinases"/>
    <property type="match status" value="1"/>
</dbReference>
<comment type="caution">
    <text evidence="2">The sequence shown here is derived from an EMBL/GenBank/DDBJ whole genome shotgun (WGS) entry which is preliminary data.</text>
</comment>
<dbReference type="Proteomes" id="UP000178444">
    <property type="component" value="Unassembled WGS sequence"/>
</dbReference>
<evidence type="ECO:0000313" key="3">
    <source>
        <dbReference type="Proteomes" id="UP000178444"/>
    </source>
</evidence>
<gene>
    <name evidence="2" type="ORF">A2941_00155</name>
</gene>
<dbReference type="InterPro" id="IPR039564">
    <property type="entry name" value="Peptidase_C39-like"/>
</dbReference>
<dbReference type="GO" id="GO:0005524">
    <property type="term" value="F:ATP binding"/>
    <property type="evidence" value="ECO:0007669"/>
    <property type="project" value="InterPro"/>
</dbReference>
<dbReference type="InterPro" id="IPR005074">
    <property type="entry name" value="Peptidase_C39"/>
</dbReference>
<dbReference type="Pfam" id="PF13529">
    <property type="entry name" value="Peptidase_C39_2"/>
    <property type="match status" value="1"/>
</dbReference>
<protein>
    <recommendedName>
        <fullName evidence="1">Peptidase C39 domain-containing protein</fullName>
    </recommendedName>
</protein>
<dbReference type="AlphaFoldDB" id="A0A1F8GR37"/>
<feature type="domain" description="Peptidase C39" evidence="1">
    <location>
        <begin position="11"/>
        <end position="151"/>
    </location>
</feature>
<evidence type="ECO:0000259" key="1">
    <source>
        <dbReference type="PROSITE" id="PS50990"/>
    </source>
</evidence>
<dbReference type="GO" id="GO:0006508">
    <property type="term" value="P:proteolysis"/>
    <property type="evidence" value="ECO:0007669"/>
    <property type="project" value="InterPro"/>
</dbReference>
<dbReference type="PROSITE" id="PS50990">
    <property type="entry name" value="PEPTIDASE_C39"/>
    <property type="match status" value="1"/>
</dbReference>
<reference evidence="2 3" key="1">
    <citation type="journal article" date="2016" name="Nat. Commun.">
        <title>Thousands of microbial genomes shed light on interconnected biogeochemical processes in an aquifer system.</title>
        <authorList>
            <person name="Anantharaman K."/>
            <person name="Brown C.T."/>
            <person name="Hug L.A."/>
            <person name="Sharon I."/>
            <person name="Castelle C.J."/>
            <person name="Probst A.J."/>
            <person name="Thomas B.C."/>
            <person name="Singh A."/>
            <person name="Wilkins M.J."/>
            <person name="Karaoz U."/>
            <person name="Brodie E.L."/>
            <person name="Williams K.H."/>
            <person name="Hubbard S.S."/>
            <person name="Banfield J.F."/>
        </authorList>
    </citation>
    <scope>NUCLEOTIDE SEQUENCE [LARGE SCALE GENOMIC DNA]</scope>
</reference>
<evidence type="ECO:0000313" key="2">
    <source>
        <dbReference type="EMBL" id="OGN27098.1"/>
    </source>
</evidence>
<proteinExistence type="predicted"/>
<sequence>MPSFLSVQPFQETLHAGMCGPASLKMVLGYYGVDKTEAELAKLCGTDSNLGTNDIGIKKAAESLGFNVAIHNKSTFDDIQKWLNQKVPVIVNWFTRGRVDYDVAEVPDGHLSVVVGLDNENVYLQDPEIGGLRTINRDDFMKVWFDFTSEYINSWDDLIIRQLIAVYPKN</sequence>
<dbReference type="PANTHER" id="PTHR37806">
    <property type="entry name" value="LMO0724 PROTEIN"/>
    <property type="match status" value="1"/>
</dbReference>
<organism evidence="2 3">
    <name type="scientific">Candidatus Yanofskybacteria bacterium RIFCSPLOWO2_01_FULL_49_17</name>
    <dbReference type="NCBI Taxonomy" id="1802700"/>
    <lineage>
        <taxon>Bacteria</taxon>
        <taxon>Candidatus Yanofskyibacteriota</taxon>
    </lineage>
</organism>
<dbReference type="GO" id="GO:0016020">
    <property type="term" value="C:membrane"/>
    <property type="evidence" value="ECO:0007669"/>
    <property type="project" value="InterPro"/>
</dbReference>
<dbReference type="PANTHER" id="PTHR37806:SF1">
    <property type="entry name" value="PEPTIDASE C39-LIKE DOMAIN-CONTAINING PROTEIN"/>
    <property type="match status" value="1"/>
</dbReference>
<accession>A0A1F8GR37</accession>
<dbReference type="EMBL" id="MGKO01000016">
    <property type="protein sequence ID" value="OGN27098.1"/>
    <property type="molecule type" value="Genomic_DNA"/>
</dbReference>